<accession>A0AAN9VDX1</accession>
<keyword evidence="1" id="KW-0812">Transmembrane</keyword>
<dbReference type="PANTHER" id="PTHR21092">
    <property type="entry name" value="NICASTRIN"/>
    <property type="match status" value="1"/>
</dbReference>
<comment type="caution">
    <text evidence="2">The sequence shown here is derived from an EMBL/GenBank/DDBJ whole genome shotgun (WGS) entry which is preliminary data.</text>
</comment>
<evidence type="ECO:0000256" key="1">
    <source>
        <dbReference type="SAM" id="Phobius"/>
    </source>
</evidence>
<sequence>MKNIGLKLGLQFSERKDGKLPPASLQTFIAEGGSAPVPGVIIADYYKSFTTKYYHSIFDDAKALDYEYQNGNMPSPNSIQAFVANVSTTLGHTLYKMLMGKTYTGTVQADLLIVDEIFHCYLKKMNCSLFQQASFNMMLNDEPASLYVGVQSWRGPNYQITSLTGQTLAYLTGDFVNKTEKDCVNNPLQQVYQYIWVKGNITDGDAGVCIKTTMNYSEAVSPAFEEPEYDWSSGQFSTWTESVWQELSVRVFLKPSRAHEIKIFSVGAVVFGLSFIIVYFLNARSHILFGNTLGTGAC</sequence>
<feature type="transmembrane region" description="Helical" evidence="1">
    <location>
        <begin position="263"/>
        <end position="281"/>
    </location>
</feature>
<dbReference type="GO" id="GO:0007220">
    <property type="term" value="P:Notch receptor processing"/>
    <property type="evidence" value="ECO:0007669"/>
    <property type="project" value="TreeGrafter"/>
</dbReference>
<dbReference type="InterPro" id="IPR008710">
    <property type="entry name" value="Nicastrin"/>
</dbReference>
<reference evidence="2 3" key="1">
    <citation type="submission" date="2024-03" db="EMBL/GenBank/DDBJ databases">
        <title>The genome assembly and annotation of the cricket Gryllus longicercus Weissman &amp; Gray.</title>
        <authorList>
            <person name="Szrajer S."/>
            <person name="Gray D."/>
            <person name="Ylla G."/>
        </authorList>
    </citation>
    <scope>NUCLEOTIDE SEQUENCE [LARGE SCALE GENOMIC DNA]</scope>
    <source>
        <strain evidence="2">DAG 2021-001</strain>
        <tissue evidence="2">Whole body minus gut</tissue>
    </source>
</reference>
<dbReference type="GO" id="GO:0005886">
    <property type="term" value="C:plasma membrane"/>
    <property type="evidence" value="ECO:0007669"/>
    <property type="project" value="TreeGrafter"/>
</dbReference>
<name>A0AAN9VDX1_9ORTH</name>
<organism evidence="2 3">
    <name type="scientific">Gryllus longicercus</name>
    <dbReference type="NCBI Taxonomy" id="2509291"/>
    <lineage>
        <taxon>Eukaryota</taxon>
        <taxon>Metazoa</taxon>
        <taxon>Ecdysozoa</taxon>
        <taxon>Arthropoda</taxon>
        <taxon>Hexapoda</taxon>
        <taxon>Insecta</taxon>
        <taxon>Pterygota</taxon>
        <taxon>Neoptera</taxon>
        <taxon>Polyneoptera</taxon>
        <taxon>Orthoptera</taxon>
        <taxon>Ensifera</taxon>
        <taxon>Gryllidea</taxon>
        <taxon>Grylloidea</taxon>
        <taxon>Gryllidae</taxon>
        <taxon>Gryllinae</taxon>
        <taxon>Gryllus</taxon>
    </lineage>
</organism>
<dbReference type="Pfam" id="PF05450">
    <property type="entry name" value="Nicastrin"/>
    <property type="match status" value="1"/>
</dbReference>
<dbReference type="PANTHER" id="PTHR21092:SF0">
    <property type="entry name" value="NICASTRIN"/>
    <property type="match status" value="1"/>
</dbReference>
<dbReference type="AlphaFoldDB" id="A0AAN9VDX1"/>
<evidence type="ECO:0000313" key="2">
    <source>
        <dbReference type="EMBL" id="KAK7788635.1"/>
    </source>
</evidence>
<keyword evidence="1" id="KW-1133">Transmembrane helix</keyword>
<evidence type="ECO:0000313" key="3">
    <source>
        <dbReference type="Proteomes" id="UP001378592"/>
    </source>
</evidence>
<protein>
    <submittedName>
        <fullName evidence="2">Uncharacterized protein</fullName>
    </submittedName>
</protein>
<keyword evidence="1" id="KW-0472">Membrane</keyword>
<proteinExistence type="predicted"/>
<keyword evidence="3" id="KW-1185">Reference proteome</keyword>
<dbReference type="EMBL" id="JAZDUA010000987">
    <property type="protein sequence ID" value="KAK7788635.1"/>
    <property type="molecule type" value="Genomic_DNA"/>
</dbReference>
<gene>
    <name evidence="2" type="ORF">R5R35_013955</name>
</gene>
<dbReference type="GO" id="GO:0016485">
    <property type="term" value="P:protein processing"/>
    <property type="evidence" value="ECO:0007669"/>
    <property type="project" value="InterPro"/>
</dbReference>
<dbReference type="Proteomes" id="UP001378592">
    <property type="component" value="Unassembled WGS sequence"/>
</dbReference>